<evidence type="ECO:0000256" key="6">
    <source>
        <dbReference type="ARBA" id="ARBA00022840"/>
    </source>
</evidence>
<feature type="binding site" evidence="8">
    <location>
        <position position="731"/>
    </location>
    <ligand>
        <name>ATP</name>
        <dbReference type="ChEBI" id="CHEBI:30616"/>
    </ligand>
</feature>
<reference evidence="11" key="2">
    <citation type="journal article" date="2019" name="Gigascience">
        <title>High-quality Schistosoma haematobium genome achieved by single-molecule and long-range sequencing.</title>
        <authorList>
            <person name="Stroehlein A.J."/>
            <person name="Korhonen P.K."/>
            <person name="Chong T.M."/>
            <person name="Lim Y.L."/>
            <person name="Chan K.G."/>
            <person name="Webster B."/>
            <person name="Rollinson D."/>
            <person name="Brindley P.J."/>
            <person name="Gasser R.B."/>
            <person name="Young N.D."/>
        </authorList>
    </citation>
    <scope>NUCLEOTIDE SEQUENCE</scope>
</reference>
<dbReference type="RefSeq" id="XP_051067827.1">
    <property type="nucleotide sequence ID" value="XM_051214644.1"/>
</dbReference>
<evidence type="ECO:0000259" key="10">
    <source>
        <dbReference type="PROSITE" id="PS50011"/>
    </source>
</evidence>
<dbReference type="Proteomes" id="UP000471633">
    <property type="component" value="Unassembled WGS sequence"/>
</dbReference>
<feature type="compositionally biased region" description="Basic and acidic residues" evidence="9">
    <location>
        <begin position="324"/>
        <end position="353"/>
    </location>
</feature>
<evidence type="ECO:0000256" key="2">
    <source>
        <dbReference type="ARBA" id="ARBA00012513"/>
    </source>
</evidence>
<evidence type="ECO:0000256" key="3">
    <source>
        <dbReference type="ARBA" id="ARBA00022679"/>
    </source>
</evidence>
<dbReference type="GO" id="GO:0046872">
    <property type="term" value="F:metal ion binding"/>
    <property type="evidence" value="ECO:0007669"/>
    <property type="project" value="UniProtKB-KW"/>
</dbReference>
<dbReference type="Gene3D" id="3.30.200.20">
    <property type="entry name" value="Phosphorylase Kinase, domain 1"/>
    <property type="match status" value="1"/>
</dbReference>
<comment type="cofactor">
    <cofactor evidence="1">
        <name>Mg(2+)</name>
        <dbReference type="ChEBI" id="CHEBI:18420"/>
    </cofactor>
</comment>
<dbReference type="Gene3D" id="1.10.510.10">
    <property type="entry name" value="Transferase(Phosphotransferase) domain 1"/>
    <property type="match status" value="1"/>
</dbReference>
<keyword evidence="12" id="KW-1185">Reference proteome</keyword>
<keyword evidence="5 8" id="KW-0547">Nucleotide-binding</keyword>
<keyword evidence="3" id="KW-0808">Transferase</keyword>
<dbReference type="PROSITE" id="PS00107">
    <property type="entry name" value="PROTEIN_KINASE_ATP"/>
    <property type="match status" value="1"/>
</dbReference>
<dbReference type="InterPro" id="IPR051931">
    <property type="entry name" value="PAK3-like"/>
</dbReference>
<dbReference type="EC" id="2.7.11.1" evidence="2"/>
<dbReference type="AlphaFoldDB" id="A0A922LHP7"/>
<dbReference type="FunFam" id="1.10.510.10:FF:000768">
    <property type="entry name" value="Non-specific serine/threonine protein kinase"/>
    <property type="match status" value="1"/>
</dbReference>
<dbReference type="KEGG" id="shx:MS3_00006480"/>
<reference evidence="11" key="3">
    <citation type="submission" date="2021-06" db="EMBL/GenBank/DDBJ databases">
        <title>Chromosome-level genome assembly for S. haematobium.</title>
        <authorList>
            <person name="Stroehlein A.J."/>
        </authorList>
    </citation>
    <scope>NUCLEOTIDE SEQUENCE</scope>
</reference>
<keyword evidence="6 8" id="KW-0067">ATP-binding</keyword>
<evidence type="ECO:0000256" key="4">
    <source>
        <dbReference type="ARBA" id="ARBA00022723"/>
    </source>
</evidence>
<keyword evidence="7" id="KW-0460">Magnesium</keyword>
<dbReference type="Pfam" id="PF00069">
    <property type="entry name" value="Pkinase"/>
    <property type="match status" value="1"/>
</dbReference>
<evidence type="ECO:0000256" key="7">
    <source>
        <dbReference type="ARBA" id="ARBA00022842"/>
    </source>
</evidence>
<evidence type="ECO:0000256" key="5">
    <source>
        <dbReference type="ARBA" id="ARBA00022741"/>
    </source>
</evidence>
<dbReference type="FunFam" id="3.30.200.20:FF:000705">
    <property type="entry name" value="Non-specific serine/threonine protein kinase"/>
    <property type="match status" value="1"/>
</dbReference>
<evidence type="ECO:0000256" key="9">
    <source>
        <dbReference type="SAM" id="MobiDB-lite"/>
    </source>
</evidence>
<accession>A0A922LHP7</accession>
<dbReference type="SUPFAM" id="SSF56112">
    <property type="entry name" value="Protein kinase-like (PK-like)"/>
    <property type="match status" value="1"/>
</dbReference>
<sequence length="972" mass="110731">MKLSGSNIASATDIRHSSRVNYSPGTGEYIGLTKQWVNHAPLHKSRNINSGTGLIQIYNEVPQKGEPNYGNYLPSKVVPGKNIVHTNTPQNVHGKFKTTSHEQINSQLPIKTKHSHTKNHRNIKNNENNYQWVINPIHKKSQHELDQIPIMNNNNNNNNNISYHDYSLNRLNIEEHKSRSKSKVLEKSETLDMETSKDIFTRSVSAHPILMNTPQLPPKIYKSVRAKYYQPDAYQTITNQSKLSLVNSREHTSPLYTSNNPIISNKISSQMEVNQIDHSSSISNSHSYGKDISLINDTNRNNSDQTISHYCARRKHCRVRKHKALDGNDKRNFDVKSMKSSTSDKTHSNKLRNDTTSNTSSGFSSHNLNSIGVNSTDNLNSVYDISINQTINSHENINFEDKQSGYYNTPRNLNEMKKLKINSQKFPTLSNQMDSIPQNINMSGTSSKIKYPISNVTIKKSPTDIQLSNPYTRERLNEHQSRSQYPIQIYFENNNTTNNNSVIHHIKHDRNENVDNLLNNDYGCVDILPGTNRKALRRSNSSSNALTFHPQQLTVNRVNNEHDDYCFTGTLLTKHSQIPPLAFKQGTNNNEIINKTNHNNIVINNDHNFSNDGGVDTKACYSKLAIHRLRNNALSPTKQYPLNRSNFLVHPTVNQQFIEPFQSNKMINTVINENTFCLLNAEEFRNELAKIVTPGDPRADLHEICRIGKGSTGVVYLMRHSPTKQYVAVKKMNIFKQQRRELLFNEVIIMQSYPHPNIVEMFGSYLIGNELWVAMEYLEGGALTNIVTRTLMSEKQIATICRDVLRALAFLHDHGIIHRDIKSDSILLSINGRVKLSDFGFCARVSPDHPRRRSLVGTPYWMSPEVISRLPYSTSVDVWSMGVLLIEMVDGEPTFFNEPPLRAMRNIQRDAIPHLMYPHKSSRKLNSFLGLMLVRDPFRRATAAQLLLHPFLLLAGSSDCLLPLLYQSNIVS</sequence>
<name>A0A922LHP7_SCHHA</name>
<feature type="compositionally biased region" description="Polar residues" evidence="9">
    <location>
        <begin position="354"/>
        <end position="366"/>
    </location>
</feature>
<feature type="domain" description="Protein kinase" evidence="10">
    <location>
        <begin position="701"/>
        <end position="952"/>
    </location>
</feature>
<evidence type="ECO:0000256" key="1">
    <source>
        <dbReference type="ARBA" id="ARBA00001946"/>
    </source>
</evidence>
<dbReference type="InterPro" id="IPR000719">
    <property type="entry name" value="Prot_kinase_dom"/>
</dbReference>
<dbReference type="GeneID" id="24592929"/>
<dbReference type="PANTHER" id="PTHR45832:SF8">
    <property type="entry name" value="PROTEIN KINASE DOMAIN-CONTAINING PROTEIN"/>
    <property type="match status" value="1"/>
</dbReference>
<reference evidence="11" key="4">
    <citation type="journal article" date="2022" name="PLoS Pathog.">
        <title>Chromosome-level genome of Schistosoma haematobium underpins genome-wide explorations of molecular variation.</title>
        <authorList>
            <person name="Stroehlein A.J."/>
            <person name="Korhonen P.K."/>
            <person name="Lee V.V."/>
            <person name="Ralph S.A."/>
            <person name="Mentink-Kane M."/>
            <person name="You H."/>
            <person name="McManus D.P."/>
            <person name="Tchuente L.T."/>
            <person name="Stothard J.R."/>
            <person name="Kaur P."/>
            <person name="Dudchenko O."/>
            <person name="Aiden E.L."/>
            <person name="Yang B."/>
            <person name="Yang H."/>
            <person name="Emery A.M."/>
            <person name="Webster B.L."/>
            <person name="Brindley P.J."/>
            <person name="Rollinson D."/>
            <person name="Chang B.C.H."/>
            <person name="Gasser R.B."/>
            <person name="Young N.D."/>
        </authorList>
    </citation>
    <scope>NUCLEOTIDE SEQUENCE</scope>
</reference>
<organism evidence="11 12">
    <name type="scientific">Schistosoma haematobium</name>
    <name type="common">Blood fluke</name>
    <dbReference type="NCBI Taxonomy" id="6185"/>
    <lineage>
        <taxon>Eukaryota</taxon>
        <taxon>Metazoa</taxon>
        <taxon>Spiralia</taxon>
        <taxon>Lophotrochozoa</taxon>
        <taxon>Platyhelminthes</taxon>
        <taxon>Trematoda</taxon>
        <taxon>Digenea</taxon>
        <taxon>Strigeidida</taxon>
        <taxon>Schistosomatoidea</taxon>
        <taxon>Schistosomatidae</taxon>
        <taxon>Schistosoma</taxon>
    </lineage>
</organism>
<dbReference type="GO" id="GO:0004674">
    <property type="term" value="F:protein serine/threonine kinase activity"/>
    <property type="evidence" value="ECO:0007669"/>
    <property type="project" value="UniProtKB-EC"/>
</dbReference>
<dbReference type="InterPro" id="IPR017441">
    <property type="entry name" value="Protein_kinase_ATP_BS"/>
</dbReference>
<gene>
    <name evidence="11" type="primary">PAK-2</name>
    <name evidence="11" type="ORF">MS3_00006480</name>
</gene>
<comment type="caution">
    <text evidence="11">The sequence shown here is derived from an EMBL/GenBank/DDBJ whole genome shotgun (WGS) entry which is preliminary data.</text>
</comment>
<feature type="region of interest" description="Disordered" evidence="9">
    <location>
        <begin position="322"/>
        <end position="366"/>
    </location>
</feature>
<dbReference type="PANTHER" id="PTHR45832">
    <property type="entry name" value="SERINE/THREONINE-PROTEIN KINASE SAMKA-RELATED-RELATED"/>
    <property type="match status" value="1"/>
</dbReference>
<evidence type="ECO:0000313" key="11">
    <source>
        <dbReference type="EMBL" id="KAH9585125.1"/>
    </source>
</evidence>
<dbReference type="InterPro" id="IPR011009">
    <property type="entry name" value="Kinase-like_dom_sf"/>
</dbReference>
<evidence type="ECO:0000256" key="8">
    <source>
        <dbReference type="PROSITE-ProRule" id="PRU10141"/>
    </source>
</evidence>
<keyword evidence="11" id="KW-0418">Kinase</keyword>
<dbReference type="PROSITE" id="PS50011">
    <property type="entry name" value="PROTEIN_KINASE_DOM"/>
    <property type="match status" value="1"/>
</dbReference>
<evidence type="ECO:0000313" key="12">
    <source>
        <dbReference type="Proteomes" id="UP000471633"/>
    </source>
</evidence>
<keyword evidence="4" id="KW-0479">Metal-binding</keyword>
<proteinExistence type="predicted"/>
<dbReference type="CTD" id="179527"/>
<reference evidence="11" key="1">
    <citation type="journal article" date="2012" name="Nat. Genet.">
        <title>Whole-genome sequence of Schistosoma haematobium.</title>
        <authorList>
            <person name="Young N.D."/>
            <person name="Jex A.R."/>
            <person name="Li B."/>
            <person name="Liu S."/>
            <person name="Yang L."/>
            <person name="Xiong Z."/>
            <person name="Li Y."/>
            <person name="Cantacessi C."/>
            <person name="Hall R.S."/>
            <person name="Xu X."/>
            <person name="Chen F."/>
            <person name="Wu X."/>
            <person name="Zerlotini A."/>
            <person name="Oliveira G."/>
            <person name="Hofmann A."/>
            <person name="Zhang G."/>
            <person name="Fang X."/>
            <person name="Kang Y."/>
            <person name="Campbell B.E."/>
            <person name="Loukas A."/>
            <person name="Ranganathan S."/>
            <person name="Rollinson D."/>
            <person name="Rinaldi G."/>
            <person name="Brindley P.J."/>
            <person name="Yang H."/>
            <person name="Wang J."/>
            <person name="Wang J."/>
            <person name="Gasser R.B."/>
        </authorList>
    </citation>
    <scope>NUCLEOTIDE SEQUENCE</scope>
</reference>
<dbReference type="EMBL" id="AMPZ03000004">
    <property type="protein sequence ID" value="KAH9585125.1"/>
    <property type="molecule type" value="Genomic_DNA"/>
</dbReference>
<protein>
    <recommendedName>
        <fullName evidence="2">non-specific serine/threonine protein kinase</fullName>
        <ecNumber evidence="2">2.7.11.1</ecNumber>
    </recommendedName>
</protein>
<dbReference type="GO" id="GO:0005524">
    <property type="term" value="F:ATP binding"/>
    <property type="evidence" value="ECO:0007669"/>
    <property type="project" value="UniProtKB-UniRule"/>
</dbReference>